<sequence length="65" mass="7131">MSGCDNPNRPEFTGKRKSKNFARIYASCKGERLSDGKPSRACKKCGTVSKKKKCPICGCGLFDKL</sequence>
<evidence type="ECO:0000313" key="1">
    <source>
        <dbReference type="EMBL" id="SFW23500.1"/>
    </source>
</evidence>
<comment type="caution">
    <text evidence="1">The sequence shown here is derived from an EMBL/GenBank/DDBJ whole genome shotgun (WGS) entry which is preliminary data.</text>
</comment>
<evidence type="ECO:0000313" key="2">
    <source>
        <dbReference type="Proteomes" id="UP000182680"/>
    </source>
</evidence>
<organism evidence="1 2">
    <name type="scientific">Desulfovibrio desulfuricans</name>
    <dbReference type="NCBI Taxonomy" id="876"/>
    <lineage>
        <taxon>Bacteria</taxon>
        <taxon>Pseudomonadati</taxon>
        <taxon>Thermodesulfobacteriota</taxon>
        <taxon>Desulfovibrionia</taxon>
        <taxon>Desulfovibrionales</taxon>
        <taxon>Desulfovibrionaceae</taxon>
        <taxon>Desulfovibrio</taxon>
    </lineage>
</organism>
<reference evidence="2" key="1">
    <citation type="submission" date="2016-11" db="EMBL/GenBank/DDBJ databases">
        <authorList>
            <person name="Jaros S."/>
            <person name="Januszkiewicz K."/>
            <person name="Wedrychowicz H."/>
        </authorList>
    </citation>
    <scope>NUCLEOTIDE SEQUENCE [LARGE SCALE GENOMIC DNA]</scope>
    <source>
        <strain evidence="2">DSM 7057</strain>
    </source>
</reference>
<protein>
    <submittedName>
        <fullName evidence="1">Uncharacterized protein</fullName>
    </submittedName>
</protein>
<proteinExistence type="predicted"/>
<dbReference type="Proteomes" id="UP000182680">
    <property type="component" value="Unassembled WGS sequence"/>
</dbReference>
<dbReference type="EMBL" id="FPIW01000005">
    <property type="protein sequence ID" value="SFW23500.1"/>
    <property type="molecule type" value="Genomic_DNA"/>
</dbReference>
<name>A0AA94HQY4_DESDE</name>
<accession>A0AA94HQY4</accession>
<dbReference type="AlphaFoldDB" id="A0AA94HQY4"/>
<gene>
    <name evidence="1" type="ORF">SAMN02910291_00500</name>
</gene>